<gene>
    <name evidence="8" type="ORF">H6P81_017982</name>
</gene>
<dbReference type="Gene3D" id="3.40.50.1820">
    <property type="entry name" value="alpha/beta hydrolase"/>
    <property type="match status" value="1"/>
</dbReference>
<keyword evidence="3" id="KW-0963">Cytoplasm</keyword>
<evidence type="ECO:0000256" key="5">
    <source>
        <dbReference type="ARBA" id="ARBA00023242"/>
    </source>
</evidence>
<accession>A0AAV7E404</accession>
<dbReference type="Pfam" id="PF01764">
    <property type="entry name" value="Lipase_3"/>
    <property type="match status" value="1"/>
</dbReference>
<dbReference type="EMBL" id="JAINDJ010000007">
    <property type="protein sequence ID" value="KAG9442128.1"/>
    <property type="molecule type" value="Genomic_DNA"/>
</dbReference>
<dbReference type="GO" id="GO:0005737">
    <property type="term" value="C:cytoplasm"/>
    <property type="evidence" value="ECO:0007669"/>
    <property type="project" value="UniProtKB-SubCell"/>
</dbReference>
<dbReference type="Proteomes" id="UP000825729">
    <property type="component" value="Unassembled WGS sequence"/>
</dbReference>
<comment type="subcellular location">
    <subcellularLocation>
        <location evidence="2">Cytoplasm</location>
    </subcellularLocation>
    <subcellularLocation>
        <location evidence="1">Nucleus</location>
    </subcellularLocation>
</comment>
<comment type="caution">
    <text evidence="8">The sequence shown here is derived from an EMBL/GenBank/DDBJ whole genome shotgun (WGS) entry which is preliminary data.</text>
</comment>
<evidence type="ECO:0000256" key="2">
    <source>
        <dbReference type="ARBA" id="ARBA00004496"/>
    </source>
</evidence>
<evidence type="ECO:0000313" key="9">
    <source>
        <dbReference type="Proteomes" id="UP000825729"/>
    </source>
</evidence>
<feature type="domain" description="EDS1 EP" evidence="7">
    <location>
        <begin position="387"/>
        <end position="592"/>
    </location>
</feature>
<name>A0AAV7E404_ARIFI</name>
<dbReference type="PANTHER" id="PTHR47413">
    <property type="entry name" value="LIPASE-LIKE PAD4"/>
    <property type="match status" value="1"/>
</dbReference>
<sequence>MVVCVDTKATQAARFESSHMLGALLASTSLISDAWTQCAAANVAAPGGFVADLVGDVAFVAFSGVQLVSADCFAQVPIVAGNDLFSAVAEHGGEAATVSAGFLRMYLALYQSPDFHNKITAAMSGNKAVVFAGHSLGGALAALAALSVLSSPAAAAARSLFCVTFGSPFIGNKALSAAITDRGWAHRFCHVTSIHDMVPRLFLSALPGSLWPTLDRLFRFWHSRMRPSAPFLTDGPDLPLSEPDAVHLHRFISALVSGREEEWGPYRPFGNFLFCSTDGAICIDDPTATIQLLQILMGPPGSGIVDHLAYGDRAARISQHFLLRGRSDRRDGNGMSLALEALGAHRDPLKMGPTKECLAMAAKRGLHPNLNSAGLAIRLARVTPCRAQVEWYKAYCDNRGLSYYDSFRLRLAPKRDSAVNMARFKLGNFWDRVIEMVQSNQLPCDFPRRAKFVNASHFYTLMVEPLEIAEYYRTGKHRTQGHYLVAGRQKRFQVFDKWWQQRTLGIASQRKRRALAGWTQDSCFWAKVEEANEWTESLRKEKDGVAQAELWKKLVVFEEYAKNLVERKEVSKDVLAEESSYSSWVKELEALKRELPFGVPFQG</sequence>
<evidence type="ECO:0000256" key="4">
    <source>
        <dbReference type="ARBA" id="ARBA00022821"/>
    </source>
</evidence>
<dbReference type="PANTHER" id="PTHR47413:SF2">
    <property type="entry name" value="LIPASE-LIKE PAD4"/>
    <property type="match status" value="1"/>
</dbReference>
<dbReference type="InterPro" id="IPR041266">
    <property type="entry name" value="EDS1_EP"/>
</dbReference>
<keyword evidence="5" id="KW-0539">Nucleus</keyword>
<dbReference type="InterPro" id="IPR002921">
    <property type="entry name" value="Fungal_lipase-type"/>
</dbReference>
<dbReference type="GO" id="GO:0006952">
    <property type="term" value="P:defense response"/>
    <property type="evidence" value="ECO:0007669"/>
    <property type="project" value="UniProtKB-KW"/>
</dbReference>
<dbReference type="SUPFAM" id="SSF53474">
    <property type="entry name" value="alpha/beta-Hydrolases"/>
    <property type="match status" value="1"/>
</dbReference>
<dbReference type="AlphaFoldDB" id="A0AAV7E404"/>
<keyword evidence="9" id="KW-1185">Reference proteome</keyword>
<dbReference type="GO" id="GO:0005634">
    <property type="term" value="C:nucleus"/>
    <property type="evidence" value="ECO:0007669"/>
    <property type="project" value="UniProtKB-SubCell"/>
</dbReference>
<evidence type="ECO:0000256" key="3">
    <source>
        <dbReference type="ARBA" id="ARBA00022490"/>
    </source>
</evidence>
<protein>
    <recommendedName>
        <fullName evidence="10">Lipase-like PAD4</fullName>
    </recommendedName>
</protein>
<organism evidence="8 9">
    <name type="scientific">Aristolochia fimbriata</name>
    <name type="common">White veined hardy Dutchman's pipe vine</name>
    <dbReference type="NCBI Taxonomy" id="158543"/>
    <lineage>
        <taxon>Eukaryota</taxon>
        <taxon>Viridiplantae</taxon>
        <taxon>Streptophyta</taxon>
        <taxon>Embryophyta</taxon>
        <taxon>Tracheophyta</taxon>
        <taxon>Spermatophyta</taxon>
        <taxon>Magnoliopsida</taxon>
        <taxon>Magnoliidae</taxon>
        <taxon>Piperales</taxon>
        <taxon>Aristolochiaceae</taxon>
        <taxon>Aristolochia</taxon>
    </lineage>
</organism>
<dbReference type="GO" id="GO:0006629">
    <property type="term" value="P:lipid metabolic process"/>
    <property type="evidence" value="ECO:0007669"/>
    <property type="project" value="InterPro"/>
</dbReference>
<evidence type="ECO:0008006" key="10">
    <source>
        <dbReference type="Google" id="ProtNLM"/>
    </source>
</evidence>
<feature type="domain" description="Fungal lipase-type" evidence="6">
    <location>
        <begin position="94"/>
        <end position="202"/>
    </location>
</feature>
<evidence type="ECO:0000256" key="1">
    <source>
        <dbReference type="ARBA" id="ARBA00004123"/>
    </source>
</evidence>
<evidence type="ECO:0000259" key="6">
    <source>
        <dbReference type="Pfam" id="PF01764"/>
    </source>
</evidence>
<proteinExistence type="predicted"/>
<evidence type="ECO:0000259" key="7">
    <source>
        <dbReference type="Pfam" id="PF18117"/>
    </source>
</evidence>
<dbReference type="Pfam" id="PF18117">
    <property type="entry name" value="EDS1_EP"/>
    <property type="match status" value="1"/>
</dbReference>
<keyword evidence="4" id="KW-0611">Plant defense</keyword>
<reference evidence="8 9" key="1">
    <citation type="submission" date="2021-07" db="EMBL/GenBank/DDBJ databases">
        <title>The Aristolochia fimbriata genome: insights into angiosperm evolution, floral development and chemical biosynthesis.</title>
        <authorList>
            <person name="Jiao Y."/>
        </authorList>
    </citation>
    <scope>NUCLEOTIDE SEQUENCE [LARGE SCALE GENOMIC DNA]</scope>
    <source>
        <strain evidence="8">IBCAS-2021</strain>
        <tissue evidence="8">Leaf</tissue>
    </source>
</reference>
<evidence type="ECO:0000313" key="8">
    <source>
        <dbReference type="EMBL" id="KAG9442128.1"/>
    </source>
</evidence>
<dbReference type="InterPro" id="IPR029058">
    <property type="entry name" value="AB_hydrolase_fold"/>
</dbReference>